<keyword evidence="2" id="KW-1185">Reference proteome</keyword>
<organism evidence="1 2">
    <name type="scientific">Algoriphagus zhangzhouensis</name>
    <dbReference type="NCBI Taxonomy" id="1073327"/>
    <lineage>
        <taxon>Bacteria</taxon>
        <taxon>Pseudomonadati</taxon>
        <taxon>Bacteroidota</taxon>
        <taxon>Cytophagia</taxon>
        <taxon>Cytophagales</taxon>
        <taxon>Cyclobacteriaceae</taxon>
        <taxon>Algoriphagus</taxon>
    </lineage>
</organism>
<name>A0A1M7Z5I1_9BACT</name>
<sequence>MSPETCAIIVFEKNPKLGKVKTRLAETIGAEKALEIYRYLLGLTHSVVDLTPYHKIIYFSEFIPDDTSKGNYSFGLQKKGDLGNKMSYSFLESFEKGFEKIIIIGTDCPEISPELLHQAFDILDEKDAVIGPASDGGYYLLGMKSYHPELFKNMIWSTSSVYNETTEKFKESDLSYGVLEVLNDIDTEDDWNAYLEKNSKEGLSDKF</sequence>
<protein>
    <recommendedName>
        <fullName evidence="3">Glycosyltransferase</fullName>
    </recommendedName>
</protein>
<dbReference type="AlphaFoldDB" id="A0A1M7Z5I1"/>
<accession>A0A1M7Z5I1</accession>
<proteinExistence type="predicted"/>
<gene>
    <name evidence="1" type="ORF">SAMN04488108_0599</name>
</gene>
<reference evidence="2" key="1">
    <citation type="submission" date="2016-12" db="EMBL/GenBank/DDBJ databases">
        <authorList>
            <person name="Varghese N."/>
            <person name="Submissions S."/>
        </authorList>
    </citation>
    <scope>NUCLEOTIDE SEQUENCE [LARGE SCALE GENOMIC DNA]</scope>
    <source>
        <strain evidence="2">DSM 25035</strain>
    </source>
</reference>
<dbReference type="PANTHER" id="PTHR36529">
    <property type="entry name" value="SLL1095 PROTEIN"/>
    <property type="match status" value="1"/>
</dbReference>
<dbReference type="Proteomes" id="UP000184609">
    <property type="component" value="Unassembled WGS sequence"/>
</dbReference>
<evidence type="ECO:0000313" key="2">
    <source>
        <dbReference type="Proteomes" id="UP000184609"/>
    </source>
</evidence>
<dbReference type="InterPro" id="IPR029044">
    <property type="entry name" value="Nucleotide-diphossugar_trans"/>
</dbReference>
<dbReference type="Gene3D" id="3.90.550.10">
    <property type="entry name" value="Spore Coat Polysaccharide Biosynthesis Protein SpsA, Chain A"/>
    <property type="match status" value="1"/>
</dbReference>
<dbReference type="EMBL" id="FRXN01000001">
    <property type="protein sequence ID" value="SHO60141.1"/>
    <property type="molecule type" value="Genomic_DNA"/>
</dbReference>
<dbReference type="RefSeq" id="WP_073570252.1">
    <property type="nucleotide sequence ID" value="NZ_FRXN01000001.1"/>
</dbReference>
<dbReference type="OrthoDB" id="9798250at2"/>
<evidence type="ECO:0008006" key="3">
    <source>
        <dbReference type="Google" id="ProtNLM"/>
    </source>
</evidence>
<dbReference type="NCBIfam" id="TIGR04282">
    <property type="entry name" value="glyco_like_cofC"/>
    <property type="match status" value="1"/>
</dbReference>
<dbReference type="Pfam" id="PF09837">
    <property type="entry name" value="DUF2064"/>
    <property type="match status" value="1"/>
</dbReference>
<dbReference type="InterPro" id="IPR018641">
    <property type="entry name" value="Trfase_1_rSAM/seldom-assoc"/>
</dbReference>
<dbReference type="PANTHER" id="PTHR36529:SF1">
    <property type="entry name" value="GLYCOSYLTRANSFERASE"/>
    <property type="match status" value="1"/>
</dbReference>
<dbReference type="SUPFAM" id="SSF53448">
    <property type="entry name" value="Nucleotide-diphospho-sugar transferases"/>
    <property type="match status" value="1"/>
</dbReference>
<dbReference type="STRING" id="1073327.SAMN04488108_0599"/>
<evidence type="ECO:0000313" key="1">
    <source>
        <dbReference type="EMBL" id="SHO60141.1"/>
    </source>
</evidence>